<dbReference type="AlphaFoldDB" id="A0A151GWH4"/>
<reference evidence="1 2" key="1">
    <citation type="journal article" date="2016" name="Sci. Rep.">
        <title>Insights into Adaptations to a Near-Obligate Nematode Endoparasitic Lifestyle from the Finished Genome of Drechmeria coniospora.</title>
        <authorList>
            <person name="Zhang L."/>
            <person name="Zhou Z."/>
            <person name="Guo Q."/>
            <person name="Fokkens L."/>
            <person name="Miskei M."/>
            <person name="Pocsi I."/>
            <person name="Zhang W."/>
            <person name="Chen M."/>
            <person name="Wang L."/>
            <person name="Sun Y."/>
            <person name="Donzelli B.G."/>
            <person name="Gibson D.M."/>
            <person name="Nelson D.R."/>
            <person name="Luo J.G."/>
            <person name="Rep M."/>
            <person name="Liu H."/>
            <person name="Yang S."/>
            <person name="Wang J."/>
            <person name="Krasnoff S.B."/>
            <person name="Xu Y."/>
            <person name="Molnar I."/>
            <person name="Lin M."/>
        </authorList>
    </citation>
    <scope>NUCLEOTIDE SEQUENCE [LARGE SCALE GENOMIC DNA]</scope>
    <source>
        <strain evidence="1 2">ARSEF 6962</strain>
    </source>
</reference>
<proteinExistence type="predicted"/>
<sequence>MPEPADANQIDAKRRFYCPSRVQAFCSASNIRSGCTANGEFRSNAMDTCRECKSKDSNRLEYGNRDTVLRRRDLLMFCVVETTLGISPTLSCTIILETDPPPNPVTGYVARRENKCPTSHVSSVGADCTRRAS</sequence>
<accession>A0A151GWH4</accession>
<gene>
    <name evidence="1" type="ORF">DCS_02524</name>
</gene>
<dbReference type="GeneID" id="63715167"/>
<organism evidence="1 2">
    <name type="scientific">Drechmeria coniospora</name>
    <name type="common">Nematophagous fungus</name>
    <name type="synonym">Meria coniospora</name>
    <dbReference type="NCBI Taxonomy" id="98403"/>
    <lineage>
        <taxon>Eukaryota</taxon>
        <taxon>Fungi</taxon>
        <taxon>Dikarya</taxon>
        <taxon>Ascomycota</taxon>
        <taxon>Pezizomycotina</taxon>
        <taxon>Sordariomycetes</taxon>
        <taxon>Hypocreomycetidae</taxon>
        <taxon>Hypocreales</taxon>
        <taxon>Ophiocordycipitaceae</taxon>
        <taxon>Drechmeria</taxon>
    </lineage>
</organism>
<keyword evidence="2" id="KW-1185">Reference proteome</keyword>
<protein>
    <submittedName>
        <fullName evidence="1">Uncharacterized protein</fullName>
    </submittedName>
</protein>
<evidence type="ECO:0000313" key="2">
    <source>
        <dbReference type="Proteomes" id="UP000076580"/>
    </source>
</evidence>
<comment type="caution">
    <text evidence="1">The sequence shown here is derived from an EMBL/GenBank/DDBJ whole genome shotgun (WGS) entry which is preliminary data.</text>
</comment>
<dbReference type="InParanoid" id="A0A151GWH4"/>
<dbReference type="RefSeq" id="XP_040660734.1">
    <property type="nucleotide sequence ID" value="XM_040799851.1"/>
</dbReference>
<dbReference type="Proteomes" id="UP000076580">
    <property type="component" value="Chromosome 01"/>
</dbReference>
<dbReference type="EMBL" id="LAYC01000001">
    <property type="protein sequence ID" value="KYK61382.1"/>
    <property type="molecule type" value="Genomic_DNA"/>
</dbReference>
<name>A0A151GWH4_DRECN</name>
<evidence type="ECO:0000313" key="1">
    <source>
        <dbReference type="EMBL" id="KYK61382.1"/>
    </source>
</evidence>